<dbReference type="EMBL" id="JANPWB010000009">
    <property type="protein sequence ID" value="KAJ1156922.1"/>
    <property type="molecule type" value="Genomic_DNA"/>
</dbReference>
<evidence type="ECO:0000256" key="1">
    <source>
        <dbReference type="SAM" id="MobiDB-lite"/>
    </source>
</evidence>
<dbReference type="AlphaFoldDB" id="A0AAV7RYY7"/>
<keyword evidence="3" id="KW-1185">Reference proteome</keyword>
<protein>
    <submittedName>
        <fullName evidence="2">Uncharacterized protein</fullName>
    </submittedName>
</protein>
<sequence length="109" mass="11775">MTRPTQRLARGSDGNETRMHTQRGAERSSGHSGCTLCAGTEGSQRRGRERRRATDVPLHAIGAQSDGQLKTPDEHQGLIAEHAQGGKARLRSNYGRGRGRRPSFLGTAA</sequence>
<name>A0AAV7RYY7_PLEWA</name>
<proteinExistence type="predicted"/>
<feature type="region of interest" description="Disordered" evidence="1">
    <location>
        <begin position="1"/>
        <end position="109"/>
    </location>
</feature>
<gene>
    <name evidence="2" type="ORF">NDU88_009639</name>
</gene>
<evidence type="ECO:0000313" key="3">
    <source>
        <dbReference type="Proteomes" id="UP001066276"/>
    </source>
</evidence>
<evidence type="ECO:0000313" key="2">
    <source>
        <dbReference type="EMBL" id="KAJ1156922.1"/>
    </source>
</evidence>
<reference evidence="2" key="1">
    <citation type="journal article" date="2022" name="bioRxiv">
        <title>Sequencing and chromosome-scale assembly of the giantPleurodeles waltlgenome.</title>
        <authorList>
            <person name="Brown T."/>
            <person name="Elewa A."/>
            <person name="Iarovenko S."/>
            <person name="Subramanian E."/>
            <person name="Araus A.J."/>
            <person name="Petzold A."/>
            <person name="Susuki M."/>
            <person name="Suzuki K.-i.T."/>
            <person name="Hayashi T."/>
            <person name="Toyoda A."/>
            <person name="Oliveira C."/>
            <person name="Osipova E."/>
            <person name="Leigh N.D."/>
            <person name="Simon A."/>
            <person name="Yun M.H."/>
        </authorList>
    </citation>
    <scope>NUCLEOTIDE SEQUENCE</scope>
    <source>
        <strain evidence="2">20211129_DDA</strain>
        <tissue evidence="2">Liver</tissue>
    </source>
</reference>
<dbReference type="Proteomes" id="UP001066276">
    <property type="component" value="Chromosome 5"/>
</dbReference>
<comment type="caution">
    <text evidence="2">The sequence shown here is derived from an EMBL/GenBank/DDBJ whole genome shotgun (WGS) entry which is preliminary data.</text>
</comment>
<accession>A0AAV7RYY7</accession>
<feature type="compositionally biased region" description="Basic and acidic residues" evidence="1">
    <location>
        <begin position="13"/>
        <end position="29"/>
    </location>
</feature>
<organism evidence="2 3">
    <name type="scientific">Pleurodeles waltl</name>
    <name type="common">Iberian ribbed newt</name>
    <dbReference type="NCBI Taxonomy" id="8319"/>
    <lineage>
        <taxon>Eukaryota</taxon>
        <taxon>Metazoa</taxon>
        <taxon>Chordata</taxon>
        <taxon>Craniata</taxon>
        <taxon>Vertebrata</taxon>
        <taxon>Euteleostomi</taxon>
        <taxon>Amphibia</taxon>
        <taxon>Batrachia</taxon>
        <taxon>Caudata</taxon>
        <taxon>Salamandroidea</taxon>
        <taxon>Salamandridae</taxon>
        <taxon>Pleurodelinae</taxon>
        <taxon>Pleurodeles</taxon>
    </lineage>
</organism>